<dbReference type="GO" id="GO:0005681">
    <property type="term" value="C:spliceosomal complex"/>
    <property type="evidence" value="ECO:0007669"/>
    <property type="project" value="TreeGrafter"/>
</dbReference>
<dbReference type="EMBL" id="NRDI02000006">
    <property type="protein sequence ID" value="KAI1515250.1"/>
    <property type="molecule type" value="Genomic_DNA"/>
</dbReference>
<dbReference type="SUPFAM" id="SSF101233">
    <property type="entry name" value="PWI domain"/>
    <property type="match status" value="1"/>
</dbReference>
<gene>
    <name evidence="5" type="ORF">Ptr86124_005251</name>
</gene>
<name>A0A922NGM3_9PLEO</name>
<dbReference type="GO" id="GO:0003723">
    <property type="term" value="F:RNA binding"/>
    <property type="evidence" value="ECO:0007669"/>
    <property type="project" value="TreeGrafter"/>
</dbReference>
<keyword evidence="6" id="KW-1185">Reference proteome</keyword>
<feature type="coiled-coil region" evidence="2">
    <location>
        <begin position="109"/>
        <end position="141"/>
    </location>
</feature>
<dbReference type="SMART" id="SM00311">
    <property type="entry name" value="PWI"/>
    <property type="match status" value="1"/>
</dbReference>
<dbReference type="PANTHER" id="PTHR23148:SF0">
    <property type="entry name" value="SERINE_ARGININE REPETITIVE MATRIX PROTEIN 1"/>
    <property type="match status" value="1"/>
</dbReference>
<feature type="region of interest" description="Disordered" evidence="3">
    <location>
        <begin position="146"/>
        <end position="172"/>
    </location>
</feature>
<feature type="domain" description="PWI" evidence="4">
    <location>
        <begin position="12"/>
        <end position="111"/>
    </location>
</feature>
<dbReference type="GO" id="GO:0006397">
    <property type="term" value="P:mRNA processing"/>
    <property type="evidence" value="ECO:0007669"/>
    <property type="project" value="UniProtKB-KW"/>
</dbReference>
<keyword evidence="2" id="KW-0175">Coiled coil</keyword>
<keyword evidence="1" id="KW-0507">mRNA processing</keyword>
<evidence type="ECO:0000259" key="4">
    <source>
        <dbReference type="PROSITE" id="PS51025"/>
    </source>
</evidence>
<dbReference type="GO" id="GO:0048024">
    <property type="term" value="P:regulation of mRNA splicing, via spliceosome"/>
    <property type="evidence" value="ECO:0007669"/>
    <property type="project" value="TreeGrafter"/>
</dbReference>
<dbReference type="PANTHER" id="PTHR23148">
    <property type="entry name" value="SERINE/ARGININE REGULATED NUCLEAR MATRIX PROTEIN"/>
    <property type="match status" value="1"/>
</dbReference>
<dbReference type="InterPro" id="IPR052225">
    <property type="entry name" value="Ser/Arg_repetitive_matrix"/>
</dbReference>
<proteinExistence type="predicted"/>
<dbReference type="Proteomes" id="UP000249757">
    <property type="component" value="Unassembled WGS sequence"/>
</dbReference>
<dbReference type="AlphaFoldDB" id="A0A922NGM3"/>
<accession>A0A922NGM3</accession>
<dbReference type="InterPro" id="IPR036483">
    <property type="entry name" value="PWI_dom_sf"/>
</dbReference>
<evidence type="ECO:0000256" key="2">
    <source>
        <dbReference type="SAM" id="Coils"/>
    </source>
</evidence>
<protein>
    <submittedName>
        <fullName evidence="5">PWI domain containing protein</fullName>
    </submittedName>
</protein>
<evidence type="ECO:0000256" key="1">
    <source>
        <dbReference type="ARBA" id="ARBA00022664"/>
    </source>
</evidence>
<sequence length="319" mass="35532">MALSIDQKRLKATKFPPEFDKKVDIEKVNIDLIKKWIAGRITNILGDEDDIVVETCYNLVEQNQSPKIKEIQIQLTGFLGKDTAPFCKELWNLMLSAQDSPVGVPRELLEAKKAELQQEQLSKAAADARRAEEQAQNAMIDAFRDTERDEAETSTEGLPGAIRDHHQDEDSPHQLASAMFTYLEEDGVEDVEVVATDLASAAALLRAVALHLHLAVCVAHHRQNHRERHQGVECAARHHLTAQDRPLAARDADRLLEASLQPREGAETGRGLLVTTLRDYPGILHVPNPHVSNRAHQRPGCDHEPHRAVAVALQVVHDL</sequence>
<reference evidence="6" key="1">
    <citation type="journal article" date="2022" name="Microb. Genom.">
        <title>A global pangenome for the wheat fungal pathogen Pyrenophora tritici-repentis and prediction of effector protein structural homology.</title>
        <authorList>
            <person name="Moolhuijzen P.M."/>
            <person name="See P.T."/>
            <person name="Shi G."/>
            <person name="Powell H.R."/>
            <person name="Cockram J."/>
            <person name="Jorgensen L.N."/>
            <person name="Benslimane H."/>
            <person name="Strelkov S.E."/>
            <person name="Turner J."/>
            <person name="Liu Z."/>
            <person name="Moffat C.S."/>
        </authorList>
    </citation>
    <scope>NUCLEOTIDE SEQUENCE [LARGE SCALE GENOMIC DNA]</scope>
</reference>
<dbReference type="Pfam" id="PF01480">
    <property type="entry name" value="PWI"/>
    <property type="match status" value="1"/>
</dbReference>
<organism evidence="5 6">
    <name type="scientific">Pyrenophora tritici-repentis</name>
    <dbReference type="NCBI Taxonomy" id="45151"/>
    <lineage>
        <taxon>Eukaryota</taxon>
        <taxon>Fungi</taxon>
        <taxon>Dikarya</taxon>
        <taxon>Ascomycota</taxon>
        <taxon>Pezizomycotina</taxon>
        <taxon>Dothideomycetes</taxon>
        <taxon>Pleosporomycetidae</taxon>
        <taxon>Pleosporales</taxon>
        <taxon>Pleosporineae</taxon>
        <taxon>Pleosporaceae</taxon>
        <taxon>Pyrenophora</taxon>
    </lineage>
</organism>
<dbReference type="Gene3D" id="1.20.1390.10">
    <property type="entry name" value="PWI domain"/>
    <property type="match status" value="1"/>
</dbReference>
<evidence type="ECO:0000313" key="5">
    <source>
        <dbReference type="EMBL" id="KAI1515250.1"/>
    </source>
</evidence>
<evidence type="ECO:0000313" key="6">
    <source>
        <dbReference type="Proteomes" id="UP000249757"/>
    </source>
</evidence>
<comment type="caution">
    <text evidence="5">The sequence shown here is derived from an EMBL/GenBank/DDBJ whole genome shotgun (WGS) entry which is preliminary data.</text>
</comment>
<evidence type="ECO:0000256" key="3">
    <source>
        <dbReference type="SAM" id="MobiDB-lite"/>
    </source>
</evidence>
<dbReference type="PROSITE" id="PS51025">
    <property type="entry name" value="PWI"/>
    <property type="match status" value="1"/>
</dbReference>
<feature type="compositionally biased region" description="Basic and acidic residues" evidence="3">
    <location>
        <begin position="162"/>
        <end position="172"/>
    </location>
</feature>
<dbReference type="InterPro" id="IPR002483">
    <property type="entry name" value="PWI_dom"/>
</dbReference>